<dbReference type="EMBL" id="CP002086">
    <property type="protein sequence ID" value="ADJ27323.1"/>
    <property type="molecule type" value="Genomic_DNA"/>
</dbReference>
<dbReference type="Proteomes" id="UP000000393">
    <property type="component" value="Chromosome"/>
</dbReference>
<dbReference type="OrthoDB" id="9803598at2"/>
<evidence type="ECO:0000256" key="1">
    <source>
        <dbReference type="ARBA" id="ARBA00013139"/>
    </source>
</evidence>
<accession>D8K9N4</accession>
<dbReference type="NCBIfam" id="TIGR00553">
    <property type="entry name" value="pabB"/>
    <property type="match status" value="1"/>
</dbReference>
<evidence type="ECO:0000259" key="3">
    <source>
        <dbReference type="Pfam" id="PF00425"/>
    </source>
</evidence>
<dbReference type="Pfam" id="PF00425">
    <property type="entry name" value="Chorismate_bind"/>
    <property type="match status" value="1"/>
</dbReference>
<dbReference type="GO" id="GO:0000162">
    <property type="term" value="P:L-tryptophan biosynthetic process"/>
    <property type="evidence" value="ECO:0007669"/>
    <property type="project" value="TreeGrafter"/>
</dbReference>
<dbReference type="EC" id="2.6.1.85" evidence="1"/>
<feature type="domain" description="Anthranilate synthase component I N-terminal" evidence="4">
    <location>
        <begin position="18"/>
        <end position="151"/>
    </location>
</feature>
<organism evidence="5 6">
    <name type="scientific">Nitrosococcus watsoni (strain C-113)</name>
    <dbReference type="NCBI Taxonomy" id="105559"/>
    <lineage>
        <taxon>Bacteria</taxon>
        <taxon>Pseudomonadati</taxon>
        <taxon>Pseudomonadota</taxon>
        <taxon>Gammaproteobacteria</taxon>
        <taxon>Chromatiales</taxon>
        <taxon>Chromatiaceae</taxon>
        <taxon>Nitrosococcus</taxon>
    </lineage>
</organism>
<feature type="domain" description="Chorismate-utilising enzyme C-terminal" evidence="3">
    <location>
        <begin position="198"/>
        <end position="451"/>
    </location>
</feature>
<gene>
    <name evidence="5" type="ordered locus">Nwat_0353</name>
</gene>
<proteinExistence type="predicted"/>
<dbReference type="HOGENOM" id="CLU_006493_7_2_6"/>
<evidence type="ECO:0000313" key="5">
    <source>
        <dbReference type="EMBL" id="ADJ27323.1"/>
    </source>
</evidence>
<dbReference type="RefSeq" id="WP_013219433.1">
    <property type="nucleotide sequence ID" value="NC_014315.1"/>
</dbReference>
<keyword evidence="6" id="KW-1185">Reference proteome</keyword>
<keyword evidence="2 5" id="KW-0808">Transferase</keyword>
<dbReference type="KEGG" id="nwa:Nwat_0353"/>
<dbReference type="STRING" id="105559.Nwat_0353"/>
<dbReference type="GO" id="GO:0009396">
    <property type="term" value="P:folic acid-containing compound biosynthetic process"/>
    <property type="evidence" value="ECO:0007669"/>
    <property type="project" value="InterPro"/>
</dbReference>
<dbReference type="Pfam" id="PF04715">
    <property type="entry name" value="Anth_synt_I_N"/>
    <property type="match status" value="1"/>
</dbReference>
<keyword evidence="5" id="KW-0032">Aminotransferase</keyword>
<dbReference type="Gene3D" id="3.60.120.10">
    <property type="entry name" value="Anthranilate synthase"/>
    <property type="match status" value="1"/>
</dbReference>
<evidence type="ECO:0000259" key="4">
    <source>
        <dbReference type="Pfam" id="PF04715"/>
    </source>
</evidence>
<dbReference type="InterPro" id="IPR015890">
    <property type="entry name" value="Chorismate_C"/>
</dbReference>
<dbReference type="GO" id="GO:0046820">
    <property type="term" value="F:4-amino-4-deoxychorismate synthase activity"/>
    <property type="evidence" value="ECO:0007669"/>
    <property type="project" value="UniProtKB-EC"/>
</dbReference>
<dbReference type="PANTHER" id="PTHR11236:SF50">
    <property type="entry name" value="AMINODEOXYCHORISMATE SYNTHASE COMPONENT 1"/>
    <property type="match status" value="1"/>
</dbReference>
<dbReference type="SUPFAM" id="SSF56322">
    <property type="entry name" value="ADC synthase"/>
    <property type="match status" value="1"/>
</dbReference>
<dbReference type="PANTHER" id="PTHR11236">
    <property type="entry name" value="AMINOBENZOATE/ANTHRANILATE SYNTHASE"/>
    <property type="match status" value="1"/>
</dbReference>
<dbReference type="AlphaFoldDB" id="D8K9N4"/>
<evidence type="ECO:0000256" key="2">
    <source>
        <dbReference type="ARBA" id="ARBA00022679"/>
    </source>
</evidence>
<dbReference type="eggNOG" id="COG0147">
    <property type="taxonomic scope" value="Bacteria"/>
</dbReference>
<evidence type="ECO:0000313" key="6">
    <source>
        <dbReference type="Proteomes" id="UP000000393"/>
    </source>
</evidence>
<reference evidence="5 6" key="1">
    <citation type="submission" date="2010-06" db="EMBL/GenBank/DDBJ databases">
        <title>Complete sequence of chromosome of Nitrosococcus watsoni C-113.</title>
        <authorList>
            <consortium name="US DOE Joint Genome Institute"/>
            <person name="Lucas S."/>
            <person name="Copeland A."/>
            <person name="Lapidus A."/>
            <person name="Cheng J.-F."/>
            <person name="Bruce D."/>
            <person name="Goodwin L."/>
            <person name="Pitluck S."/>
            <person name="Malfatti S.A."/>
            <person name="Chain P.S.G."/>
            <person name="Land M."/>
            <person name="Hauser L."/>
            <person name="Kyrpides N."/>
            <person name="Ivanova N."/>
            <person name="Cambell M.A."/>
            <person name="Heidelberg J.F."/>
            <person name="Klotz M.G."/>
            <person name="Woyke T."/>
        </authorList>
    </citation>
    <scope>NUCLEOTIDE SEQUENCE [LARGE SCALE GENOMIC DNA]</scope>
    <source>
        <strain evidence="5 6">C-113</strain>
    </source>
</reference>
<dbReference type="InterPro" id="IPR005802">
    <property type="entry name" value="ADC_synth_comp_1"/>
</dbReference>
<dbReference type="InterPro" id="IPR019999">
    <property type="entry name" value="Anth_synth_I-like"/>
</dbReference>
<protein>
    <recommendedName>
        <fullName evidence="1">aminodeoxychorismate synthase</fullName>
        <ecNumber evidence="1">2.6.1.85</ecNumber>
    </recommendedName>
</protein>
<name>D8K9N4_NITWC</name>
<sequence length="471" mass="52999">MKHSPRYAELPYSEDSTPLFEAIRQEPWAIFLDSGWPANQSGRFDILAADPFMTFSCWGSETTIRKRHESFSSFENPFTLLQSELRRYTRNTSSIFPELPLTGGAMGYFGYDLGRRIEQLPTLALDIEGMPEMAIGLYDWVIVVDHRQQRSLLVGQGYDYRTWGRWEALQSHLSQCHDSPPSQTTFRLWEPIESNLKQKDYQQAFTSIQHYIREGDCYQVNLAQRFEALAQGDPWALYRRLRLLNAAPFSAYFTIPEGAVLSTSPERFLRTNAGGVESHPIKGTRPRNPDPIADRKLALELQNSPKDRAENVMIVDLLRNDLGRVCLPGAIHVPRLCAIESFATVHHLVSTIRGRLTPGQDSIDLLQACFPGGSVTGAPKVRAMEIIEELEPHRRGVYCGSLGYIGFDGNMDTSIAIRTLVYNQNYLRFWAGGGIVADSVAEVEYQETLDKAAAILRALGEYTTPASNSVP</sequence>
<dbReference type="InterPro" id="IPR006805">
    <property type="entry name" value="Anth_synth_I_N"/>
</dbReference>
<dbReference type="PRINTS" id="PR00095">
    <property type="entry name" value="ANTSNTHASEI"/>
</dbReference>
<dbReference type="InterPro" id="IPR005801">
    <property type="entry name" value="ADC_synthase"/>
</dbReference>